<organism evidence="2 3">
    <name type="scientific">Stylosanthes scabra</name>
    <dbReference type="NCBI Taxonomy" id="79078"/>
    <lineage>
        <taxon>Eukaryota</taxon>
        <taxon>Viridiplantae</taxon>
        <taxon>Streptophyta</taxon>
        <taxon>Embryophyta</taxon>
        <taxon>Tracheophyta</taxon>
        <taxon>Spermatophyta</taxon>
        <taxon>Magnoliopsida</taxon>
        <taxon>eudicotyledons</taxon>
        <taxon>Gunneridae</taxon>
        <taxon>Pentapetalae</taxon>
        <taxon>rosids</taxon>
        <taxon>fabids</taxon>
        <taxon>Fabales</taxon>
        <taxon>Fabaceae</taxon>
        <taxon>Papilionoideae</taxon>
        <taxon>50 kb inversion clade</taxon>
        <taxon>dalbergioids sensu lato</taxon>
        <taxon>Dalbergieae</taxon>
        <taxon>Pterocarpus clade</taxon>
        <taxon>Stylosanthes</taxon>
    </lineage>
</organism>
<keyword evidence="3" id="KW-1185">Reference proteome</keyword>
<name>A0ABU6ZLP4_9FABA</name>
<evidence type="ECO:0000313" key="2">
    <source>
        <dbReference type="EMBL" id="MED6222867.1"/>
    </source>
</evidence>
<feature type="compositionally biased region" description="Pro residues" evidence="1">
    <location>
        <begin position="152"/>
        <end position="167"/>
    </location>
</feature>
<comment type="caution">
    <text evidence="2">The sequence shown here is derived from an EMBL/GenBank/DDBJ whole genome shotgun (WGS) entry which is preliminary data.</text>
</comment>
<evidence type="ECO:0000313" key="3">
    <source>
        <dbReference type="Proteomes" id="UP001341840"/>
    </source>
</evidence>
<dbReference type="Proteomes" id="UP001341840">
    <property type="component" value="Unassembled WGS sequence"/>
</dbReference>
<accession>A0ABU6ZLP4</accession>
<reference evidence="2 3" key="1">
    <citation type="journal article" date="2023" name="Plants (Basel)">
        <title>Bridging the Gap: Combining Genomics and Transcriptomics Approaches to Understand Stylosanthes scabra, an Orphan Legume from the Brazilian Caatinga.</title>
        <authorList>
            <person name="Ferreira-Neto J.R.C."/>
            <person name="da Silva M.D."/>
            <person name="Binneck E."/>
            <person name="de Melo N.F."/>
            <person name="da Silva R.H."/>
            <person name="de Melo A.L.T.M."/>
            <person name="Pandolfi V."/>
            <person name="Bustamante F.O."/>
            <person name="Brasileiro-Vidal A.C."/>
            <person name="Benko-Iseppon A.M."/>
        </authorList>
    </citation>
    <scope>NUCLEOTIDE SEQUENCE [LARGE SCALE GENOMIC DNA]</scope>
    <source>
        <tissue evidence="2">Leaves</tissue>
    </source>
</reference>
<dbReference type="EMBL" id="JASCZI010272597">
    <property type="protein sequence ID" value="MED6222867.1"/>
    <property type="molecule type" value="Genomic_DNA"/>
</dbReference>
<feature type="region of interest" description="Disordered" evidence="1">
    <location>
        <begin position="135"/>
        <end position="167"/>
    </location>
</feature>
<proteinExistence type="predicted"/>
<sequence>MEEVKQIKKKQEQIYNHNQRFHSQIWQEQEKLAKEIQEVRRSQLSQTLANNKRLETEKNMQLALERQGRDIVEMRKQLNLWTRNASARDAYTCWAHQQANLNLCEIPITQIPDIMQTNVEKGRPMFYGCLKSNYGASSSSQVDPNEPVPLRTTPPSPGFHPPHPPPN</sequence>
<evidence type="ECO:0000256" key="1">
    <source>
        <dbReference type="SAM" id="MobiDB-lite"/>
    </source>
</evidence>
<gene>
    <name evidence="2" type="ORF">PIB30_068553</name>
</gene>
<protein>
    <submittedName>
        <fullName evidence="2">Uncharacterized protein</fullName>
    </submittedName>
</protein>